<dbReference type="Gene3D" id="3.40.366.10">
    <property type="entry name" value="Malonyl-Coenzyme A Acyl Carrier Protein, domain 2"/>
    <property type="match status" value="2"/>
</dbReference>
<dbReference type="InterPro" id="IPR029058">
    <property type="entry name" value="AB_hydrolase_fold"/>
</dbReference>
<dbReference type="Pfam" id="PF00550">
    <property type="entry name" value="PP-binding"/>
    <property type="match status" value="2"/>
</dbReference>
<dbReference type="PROSITE" id="PS00606">
    <property type="entry name" value="KS3_1"/>
    <property type="match status" value="1"/>
</dbReference>
<dbReference type="InterPro" id="IPR016039">
    <property type="entry name" value="Thiolase-like"/>
</dbReference>
<dbReference type="Proteomes" id="UP001273209">
    <property type="component" value="Unassembled WGS sequence"/>
</dbReference>
<evidence type="ECO:0000256" key="4">
    <source>
        <dbReference type="PROSITE-ProRule" id="PRU01363"/>
    </source>
</evidence>
<dbReference type="InterPro" id="IPR042104">
    <property type="entry name" value="PKS_dehydratase_sf"/>
</dbReference>
<dbReference type="Pfam" id="PF00975">
    <property type="entry name" value="Thioesterase"/>
    <property type="match status" value="1"/>
</dbReference>
<dbReference type="Gene3D" id="3.10.129.110">
    <property type="entry name" value="Polyketide synthase dehydratase"/>
    <property type="match status" value="1"/>
</dbReference>
<dbReference type="InterPro" id="IPR014030">
    <property type="entry name" value="Ketoacyl_synth_N"/>
</dbReference>
<dbReference type="InterPro" id="IPR006162">
    <property type="entry name" value="Ppantetheine_attach_site"/>
</dbReference>
<dbReference type="SUPFAM" id="SSF52151">
    <property type="entry name" value="FabD/lysophospholipase-like"/>
    <property type="match status" value="1"/>
</dbReference>
<reference evidence="9" key="1">
    <citation type="submission" date="2023-11" db="EMBL/GenBank/DDBJ databases">
        <title>The genome sequences of three competitors of mushroom-forming fungi.</title>
        <authorList>
            <person name="Beijen E."/>
            <person name="Ohm R.A."/>
        </authorList>
    </citation>
    <scope>NUCLEOTIDE SEQUENCE</scope>
    <source>
        <strain evidence="9">CBS 100526</strain>
    </source>
</reference>
<evidence type="ECO:0008006" key="11">
    <source>
        <dbReference type="Google" id="ProtNLM"/>
    </source>
</evidence>
<feature type="compositionally biased region" description="Polar residues" evidence="5">
    <location>
        <begin position="1854"/>
        <end position="1865"/>
    </location>
</feature>
<dbReference type="PANTHER" id="PTHR43775">
    <property type="entry name" value="FATTY ACID SYNTHASE"/>
    <property type="match status" value="1"/>
</dbReference>
<feature type="region of interest" description="C-terminal hotdog fold" evidence="4">
    <location>
        <begin position="1454"/>
        <end position="1604"/>
    </location>
</feature>
<dbReference type="InterPro" id="IPR016036">
    <property type="entry name" value="Malonyl_transacylase_ACP-bd"/>
</dbReference>
<dbReference type="Gene3D" id="1.10.1200.10">
    <property type="entry name" value="ACP-like"/>
    <property type="match status" value="2"/>
</dbReference>
<evidence type="ECO:0000259" key="8">
    <source>
        <dbReference type="PROSITE" id="PS52019"/>
    </source>
</evidence>
<dbReference type="PANTHER" id="PTHR43775:SF37">
    <property type="entry name" value="SI:DKEY-61P9.11"/>
    <property type="match status" value="1"/>
</dbReference>
<evidence type="ECO:0000313" key="10">
    <source>
        <dbReference type="Proteomes" id="UP001273209"/>
    </source>
</evidence>
<evidence type="ECO:0000313" key="9">
    <source>
        <dbReference type="EMBL" id="KAK4061584.1"/>
    </source>
</evidence>
<feature type="domain" description="Carrier" evidence="6">
    <location>
        <begin position="1774"/>
        <end position="1851"/>
    </location>
</feature>
<feature type="region of interest" description="Disordered" evidence="5">
    <location>
        <begin position="1846"/>
        <end position="1878"/>
    </location>
</feature>
<feature type="domain" description="Ketosynthase family 3 (KS3)" evidence="7">
    <location>
        <begin position="378"/>
        <end position="806"/>
    </location>
</feature>
<dbReference type="RefSeq" id="XP_062750784.1">
    <property type="nucleotide sequence ID" value="XM_062894348.1"/>
</dbReference>
<dbReference type="CDD" id="cd00833">
    <property type="entry name" value="PKS"/>
    <property type="match status" value="1"/>
</dbReference>
<dbReference type="InterPro" id="IPR016035">
    <property type="entry name" value="Acyl_Trfase/lysoPLipase"/>
</dbReference>
<evidence type="ECO:0000256" key="1">
    <source>
        <dbReference type="ARBA" id="ARBA00022450"/>
    </source>
</evidence>
<dbReference type="Pfam" id="PF22621">
    <property type="entry name" value="CurL-like_PKS_C"/>
    <property type="match status" value="1"/>
</dbReference>
<dbReference type="Gene3D" id="3.30.70.3290">
    <property type="match status" value="1"/>
</dbReference>
<evidence type="ECO:0000256" key="2">
    <source>
        <dbReference type="ARBA" id="ARBA00022553"/>
    </source>
</evidence>
<dbReference type="GO" id="GO:0006633">
    <property type="term" value="P:fatty acid biosynthetic process"/>
    <property type="evidence" value="ECO:0007669"/>
    <property type="project" value="InterPro"/>
</dbReference>
<dbReference type="InterPro" id="IPR018201">
    <property type="entry name" value="Ketoacyl_synth_AS"/>
</dbReference>
<dbReference type="InterPro" id="IPR036736">
    <property type="entry name" value="ACP-like_sf"/>
</dbReference>
<dbReference type="GeneID" id="87914253"/>
<dbReference type="SUPFAM" id="SSF53474">
    <property type="entry name" value="alpha/beta-Hydrolases"/>
    <property type="match status" value="1"/>
</dbReference>
<dbReference type="GO" id="GO:0004315">
    <property type="term" value="F:3-oxoacyl-[acyl-carrier-protein] synthase activity"/>
    <property type="evidence" value="ECO:0007669"/>
    <property type="project" value="InterPro"/>
</dbReference>
<dbReference type="NCBIfam" id="TIGR04532">
    <property type="entry name" value="PT_fungal_PKS"/>
    <property type="match status" value="1"/>
</dbReference>
<dbReference type="GO" id="GO:0031177">
    <property type="term" value="F:phosphopantetheine binding"/>
    <property type="evidence" value="ECO:0007669"/>
    <property type="project" value="InterPro"/>
</dbReference>
<dbReference type="InterPro" id="IPR001031">
    <property type="entry name" value="Thioesterase"/>
</dbReference>
<feature type="active site" description="Proton donor; for dehydratase activity" evidence="4">
    <location>
        <position position="1516"/>
    </location>
</feature>
<sequence>MKAEQSVIFFGDQTVDTYSHIRLLSHAARNSPALARFLRCAADIVQLNLLDLPSEEKGPYADFETILELSELYHAQTLPYETIATVLWVVSQVGDLIIQAEGDPSLLEKRDHPVLVIGLCTGMLSAATFAAARDINDLVRLGQEIIGVAFRVGLAQWRRAVEIERNPGRWGVAVINVPPKQLQTIIDGFNGDMVGMLMAELFDLQAIPRHRHIYISFVAHNWAVLSGPPSLFPELWSYSPTLQSTPKKNLELGTPAHAAHLQPLDVDAIASVADMRHSSIRENTLLLSTSSCKPFECGTFGDILRHCVRDITGATLDFAGVINYCTATLHHDTPVKVVPLGPPSQVAAFHKALEGSGFRVSIRDPTPQVISTGFRDGSDLIAIVGQSARLPGSEDLDTLWENLLAKKTFEQKIPKSRFDLAVHYDATGARRSTVTTQYGNFLANPGLFDSRLFRISPREAMQMDPVQRLLMMCTHEALQMAGYTPDASLSTNRMRIATYFGQTSDDWREANASQNVDIYYIPGTTRSFAPGRLNYHYKWGGGHYVVDSACASSTTAILMAYRALLARECDTAVAGGGQLFTSPAPYAGLSRAGFLSKTPGGCKTFRDDADGYCRGEGVGVVVLKRLEDALADNDNILAVVRGGGRNYSCDASSITHPSASAQIRLMRHVLRTSGVEADEIGFVEMHGTGTQAGDAVEMESVLNIFGTRPADNPLYVGSLKANIGHGEAVSGIASLIKCVETLRRGTIPPQAGFPGPLNPKFSHIDTMNIRIPTQPVSFKLTANGKRTIAINNFDASGGNNCLLIGDPPSRDSERTEDPRGFHTVIVSAATLASLKKNIANLLEHMEKYPGILLADLAYTTTARRTHEDLKRAYSVSTTAELRGLLAADLGKDSISTPISKAPSVVFTFTGQGSQYAGMGKELFATSICFRRRVVALHDRCVWHGFEPFIDLIIADGSEANAASPVQIQLAIVVLEMALVDLWRSWDVRPSAVIGYSLGEYVALYAAGVLSAQDTLFLVGYRAKMIKEKCVPHSHAMVAIQATLEDTKKLLESASDCEIACISAPRSTVVSGSTGAIESLKNTLQAMGTRVKYTQLEVTYGFHSPQIDPILSDLRELAEGVVFNKPRIPVASALLGRIVEEEGIFTPSYAMRHAREAVNFVDALNACWSTGLADSQTIWIEIGPKPVLTGLVGSTLSVERSKLICTINDKDNNWNSISKATTGAFMAGLPMNWVKYHRDFSKHVRLLELPSYAFDLQEYWITNETPPYTGKQYSTSPSAHVPGGPAVPGFPTSAVQMVRAESSTGNEISVTFESAVASPALLAAIHGHRINGVPLCPASVFMDMAYTVANYMQHRFATSSSAQLPSVSLTDLNITRPLIPNPDHAVQKIIIQATMKTGDTTVHVRFHSEGGIDHHHEYGTCKLHFEDSKAWTSEWSEAEYFINVAKDSVLQNSISGRGHHLQQSVAYKLFANLVTYSDDFQSMKEVFVPKSFCGDAVAMVQLKPSAGDFTLSPYWADSLVHVAGFLLNGRPEIDNGQFYIASGLGETRVLRDRLRAGGLYTSFAHVDDISDKGVARCQVYVFEGSEIIASCKNIMFQRMSRRVIEVIIGGKGRSSSQARGKRATESAGHAHFQPLYATERDPVTSSPSFNSSSYSSTLLTAPTELGESLALSAPRANHESVVEIILARTGYDGADVTDSTNLLEVGLDSLLTIEILSDIQKALGLDLPATFFIQNQTLGEIRNALGAQAHSPNILMDDPTVFIQGRALKSEQDSTPDDFVDSGVLDIVLAQTGFARADVTPFTSFADMGLDSLSIIEVVELVRQNFDLDLPASFFFANPTVADLGKALSAPHTKSPGQNPPGNNAGISALKPPSPRHNALPEIDRPMKSLTSYSSRVVLIQGSRKSKGIPLFLIVDGLGSVTSYLNLPPLFEGDNPVFACESPFILVPEEFHCSIDEASDMYAAAIRKTCPHGPYLIGGWSLGALYAFETAKRLRDTGEVVHGLFLLDFKISMSIDTSMQTEPTMEMVEMLGVTNGLDVPARNFCLDPMPWRTKVHCLQAMRSVAKHNAKPMGPSQRPVKTFVLWAGMGLENLLGYIPPGIQAVMRKEQEAAANQEANKAFTMLLWFFGKRNEHEGPDGWDAVTGGPVECVTLPCDHFSMVHKSFATTTGAHLKRMITQCL</sequence>
<keyword evidence="2" id="KW-0597">Phosphoprotein</keyword>
<dbReference type="SMART" id="SM00823">
    <property type="entry name" value="PKS_PP"/>
    <property type="match status" value="2"/>
</dbReference>
<feature type="region of interest" description="N-terminal hotdog fold" evidence="4">
    <location>
        <begin position="1294"/>
        <end position="1427"/>
    </location>
</feature>
<dbReference type="Pfam" id="PF00109">
    <property type="entry name" value="ketoacyl-synt"/>
    <property type="match status" value="1"/>
</dbReference>
<dbReference type="InterPro" id="IPR032088">
    <property type="entry name" value="SAT"/>
</dbReference>
<dbReference type="PROSITE" id="PS00012">
    <property type="entry name" value="PHOSPHOPANTETHEINE"/>
    <property type="match status" value="2"/>
</dbReference>
<dbReference type="GO" id="GO:0004312">
    <property type="term" value="F:fatty acid synthase activity"/>
    <property type="evidence" value="ECO:0007669"/>
    <property type="project" value="TreeGrafter"/>
</dbReference>
<dbReference type="InterPro" id="IPR050091">
    <property type="entry name" value="PKS_NRPS_Biosynth_Enz"/>
</dbReference>
<feature type="domain" description="PKS/mFAS DH" evidence="8">
    <location>
        <begin position="1294"/>
        <end position="1604"/>
    </location>
</feature>
<dbReference type="EMBL" id="JAWRVG010000069">
    <property type="protein sequence ID" value="KAK4061584.1"/>
    <property type="molecule type" value="Genomic_DNA"/>
</dbReference>
<accession>A0AAE1LYA0</accession>
<dbReference type="SUPFAM" id="SSF47336">
    <property type="entry name" value="ACP-like"/>
    <property type="match status" value="2"/>
</dbReference>
<dbReference type="Pfam" id="PF16073">
    <property type="entry name" value="SAT"/>
    <property type="match status" value="1"/>
</dbReference>
<name>A0AAE1LYA0_9HYPO</name>
<dbReference type="InterPro" id="IPR014043">
    <property type="entry name" value="Acyl_transferase_dom"/>
</dbReference>
<dbReference type="SUPFAM" id="SSF53901">
    <property type="entry name" value="Thiolase-like"/>
    <property type="match status" value="1"/>
</dbReference>
<keyword evidence="3" id="KW-0808">Transferase</keyword>
<dbReference type="Pfam" id="PF02801">
    <property type="entry name" value="Ketoacyl-synt_C"/>
    <property type="match status" value="1"/>
</dbReference>
<dbReference type="GO" id="GO:0044550">
    <property type="term" value="P:secondary metabolite biosynthetic process"/>
    <property type="evidence" value="ECO:0007669"/>
    <property type="project" value="TreeGrafter"/>
</dbReference>
<dbReference type="InterPro" id="IPR014031">
    <property type="entry name" value="Ketoacyl_synth_C"/>
</dbReference>
<evidence type="ECO:0000256" key="5">
    <source>
        <dbReference type="SAM" id="MobiDB-lite"/>
    </source>
</evidence>
<feature type="active site" description="Proton acceptor; for dehydratase activity" evidence="4">
    <location>
        <position position="1327"/>
    </location>
</feature>
<dbReference type="Gene3D" id="3.40.50.1820">
    <property type="entry name" value="alpha/beta hydrolase"/>
    <property type="match status" value="1"/>
</dbReference>
<dbReference type="InterPro" id="IPR009081">
    <property type="entry name" value="PP-bd_ACP"/>
</dbReference>
<dbReference type="PROSITE" id="PS52004">
    <property type="entry name" value="KS3_2"/>
    <property type="match status" value="1"/>
</dbReference>
<protein>
    <recommendedName>
        <fullName evidence="11">Polyketide synthase</fullName>
    </recommendedName>
</protein>
<dbReference type="SMART" id="SM00825">
    <property type="entry name" value="PKS_KS"/>
    <property type="match status" value="1"/>
</dbReference>
<dbReference type="InterPro" id="IPR020841">
    <property type="entry name" value="PKS_Beta-ketoAc_synthase_dom"/>
</dbReference>
<dbReference type="InterPro" id="IPR030918">
    <property type="entry name" value="PT_fungal_PKS"/>
</dbReference>
<keyword evidence="10" id="KW-1185">Reference proteome</keyword>
<feature type="domain" description="Carrier" evidence="6">
    <location>
        <begin position="1671"/>
        <end position="1748"/>
    </location>
</feature>
<keyword evidence="1" id="KW-0596">Phosphopantetheine</keyword>
<evidence type="ECO:0000256" key="3">
    <source>
        <dbReference type="ARBA" id="ARBA00022679"/>
    </source>
</evidence>
<organism evidence="9 10">
    <name type="scientific">Trichoderma aggressivum f. europaeum</name>
    <dbReference type="NCBI Taxonomy" id="173218"/>
    <lineage>
        <taxon>Eukaryota</taxon>
        <taxon>Fungi</taxon>
        <taxon>Dikarya</taxon>
        <taxon>Ascomycota</taxon>
        <taxon>Pezizomycotina</taxon>
        <taxon>Sordariomycetes</taxon>
        <taxon>Hypocreomycetidae</taxon>
        <taxon>Hypocreales</taxon>
        <taxon>Hypocreaceae</taxon>
        <taxon>Trichoderma</taxon>
    </lineage>
</organism>
<dbReference type="InterPro" id="IPR049900">
    <property type="entry name" value="PKS_mFAS_DH"/>
</dbReference>
<evidence type="ECO:0000259" key="6">
    <source>
        <dbReference type="PROSITE" id="PS50075"/>
    </source>
</evidence>
<dbReference type="SMART" id="SM00827">
    <property type="entry name" value="PKS_AT"/>
    <property type="match status" value="1"/>
</dbReference>
<dbReference type="Gene3D" id="3.40.47.10">
    <property type="match status" value="1"/>
</dbReference>
<dbReference type="PROSITE" id="PS52019">
    <property type="entry name" value="PKS_MFAS_DH"/>
    <property type="match status" value="1"/>
</dbReference>
<comment type="caution">
    <text evidence="9">The sequence shown here is derived from an EMBL/GenBank/DDBJ whole genome shotgun (WGS) entry which is preliminary data.</text>
</comment>
<gene>
    <name evidence="9" type="ORF">Triagg1_10293</name>
</gene>
<dbReference type="SUPFAM" id="SSF55048">
    <property type="entry name" value="Probable ACP-binding domain of malonyl-CoA ACP transacylase"/>
    <property type="match status" value="1"/>
</dbReference>
<dbReference type="PROSITE" id="PS50075">
    <property type="entry name" value="CARRIER"/>
    <property type="match status" value="2"/>
</dbReference>
<dbReference type="Pfam" id="PF00698">
    <property type="entry name" value="Acyl_transf_1"/>
    <property type="match status" value="1"/>
</dbReference>
<evidence type="ECO:0000259" key="7">
    <source>
        <dbReference type="PROSITE" id="PS52004"/>
    </source>
</evidence>
<proteinExistence type="predicted"/>
<dbReference type="InterPro" id="IPR020806">
    <property type="entry name" value="PKS_PP-bd"/>
</dbReference>
<dbReference type="InterPro" id="IPR001227">
    <property type="entry name" value="Ac_transferase_dom_sf"/>
</dbReference>